<dbReference type="Gene3D" id="2.40.70.10">
    <property type="entry name" value="Acid Proteases"/>
    <property type="match status" value="1"/>
</dbReference>
<evidence type="ECO:0000256" key="1">
    <source>
        <dbReference type="SAM" id="MobiDB-lite"/>
    </source>
</evidence>
<sequence length="379" mass="42885">MAQMTNTLQQFMQIQTTTNNQNTQAINDLQGTINKMSTTLSTLERGKFPAQPQPNPQVVASTPENVTETDEAEKEPEVVRPELKKPVSADVETSRGLVHSEKEAECKKETFPKEQVSVLILSETPQEFGDPGSPHISIMIGESRIGRALLDLGSSVNWLPFSVYEQLRLGELKKTSIKLQLADRSVKVPGSIVENVLVQQPTTTIYQVPVILGRPFIATSNALINCQSRVLKLTFRNMTLEMNVFNTCKMPGDCNESEVHVVEVISELEEIKREAYDNSRLANERLKALHDKKIHDKHLFPDQKVLLYNSRLYLFPRKSKSRWKGPYIVKKVHPHGAVDIVNLKNGNSFTVIGQRLKSFLNVFDPHEEILLVQDFREVF</sequence>
<name>A0A2I4EXL7_JUGRE</name>
<dbReference type="InterPro" id="IPR021109">
    <property type="entry name" value="Peptidase_aspartic_dom_sf"/>
</dbReference>
<dbReference type="Proteomes" id="UP000235220">
    <property type="component" value="Chromosome 11"/>
</dbReference>
<organism evidence="2 3">
    <name type="scientific">Juglans regia</name>
    <name type="common">English walnut</name>
    <dbReference type="NCBI Taxonomy" id="51240"/>
    <lineage>
        <taxon>Eukaryota</taxon>
        <taxon>Viridiplantae</taxon>
        <taxon>Streptophyta</taxon>
        <taxon>Embryophyta</taxon>
        <taxon>Tracheophyta</taxon>
        <taxon>Spermatophyta</taxon>
        <taxon>Magnoliopsida</taxon>
        <taxon>eudicotyledons</taxon>
        <taxon>Gunneridae</taxon>
        <taxon>Pentapetalae</taxon>
        <taxon>rosids</taxon>
        <taxon>fabids</taxon>
        <taxon>Fagales</taxon>
        <taxon>Juglandaceae</taxon>
        <taxon>Juglans</taxon>
    </lineage>
</organism>
<reference evidence="3" key="1">
    <citation type="submission" date="2025-08" db="UniProtKB">
        <authorList>
            <consortium name="RefSeq"/>
        </authorList>
    </citation>
    <scope>IDENTIFICATION</scope>
    <source>
        <tissue evidence="3">Leaves</tissue>
    </source>
</reference>
<dbReference type="RefSeq" id="XP_018824139.1">
    <property type="nucleotide sequence ID" value="XM_018968594.1"/>
</dbReference>
<dbReference type="OrthoDB" id="778454at2759"/>
<gene>
    <name evidence="3" type="primary">LOC108993611</name>
</gene>
<dbReference type="PANTHER" id="PTHR33067:SF32">
    <property type="entry name" value="ASPARTIC PEPTIDASE DDI1-TYPE DOMAIN-CONTAINING PROTEIN"/>
    <property type="match status" value="1"/>
</dbReference>
<keyword evidence="2" id="KW-1185">Reference proteome</keyword>
<evidence type="ECO:0000313" key="2">
    <source>
        <dbReference type="Proteomes" id="UP000235220"/>
    </source>
</evidence>
<evidence type="ECO:0000313" key="3">
    <source>
        <dbReference type="RefSeq" id="XP_018824139.1"/>
    </source>
</evidence>
<accession>A0A2I4EXL7</accession>
<dbReference type="AlphaFoldDB" id="A0A2I4EXL7"/>
<dbReference type="CDD" id="cd00303">
    <property type="entry name" value="retropepsin_like"/>
    <property type="match status" value="1"/>
</dbReference>
<dbReference type="GeneID" id="108993611"/>
<proteinExistence type="predicted"/>
<feature type="region of interest" description="Disordered" evidence="1">
    <location>
        <begin position="46"/>
        <end position="78"/>
    </location>
</feature>
<dbReference type="PANTHER" id="PTHR33067">
    <property type="entry name" value="RNA-DIRECTED DNA POLYMERASE-RELATED"/>
    <property type="match status" value="1"/>
</dbReference>
<dbReference type="KEGG" id="jre:108993611"/>
<protein>
    <submittedName>
        <fullName evidence="3">Uncharacterized protein LOC108993611</fullName>
    </submittedName>
</protein>
<dbReference type="Gramene" id="Jr11_10740_p1">
    <property type="protein sequence ID" value="cds.Jr11_10740_p1"/>
    <property type="gene ID" value="Jr11_10740"/>
</dbReference>